<dbReference type="InterPro" id="IPR011006">
    <property type="entry name" value="CheY-like_superfamily"/>
</dbReference>
<dbReference type="AlphaFoldDB" id="A0AAE9XX87"/>
<dbReference type="KEGG" id="gso:PH603_05725"/>
<dbReference type="SMART" id="SM00448">
    <property type="entry name" value="REC"/>
    <property type="match status" value="1"/>
</dbReference>
<dbReference type="PROSITE" id="PS50110">
    <property type="entry name" value="RESPONSE_REGULATORY"/>
    <property type="match status" value="1"/>
</dbReference>
<feature type="modified residue" description="4-aspartylphosphate" evidence="1">
    <location>
        <position position="61"/>
    </location>
</feature>
<dbReference type="SUPFAM" id="SSF52172">
    <property type="entry name" value="CheY-like"/>
    <property type="match status" value="1"/>
</dbReference>
<accession>A0AAE9XX87</accession>
<dbReference type="PROSITE" id="PS50930">
    <property type="entry name" value="HTH_LYTTR"/>
    <property type="match status" value="1"/>
</dbReference>
<evidence type="ECO:0000313" key="4">
    <source>
        <dbReference type="EMBL" id="WCL55254.1"/>
    </source>
</evidence>
<evidence type="ECO:0000259" key="2">
    <source>
        <dbReference type="PROSITE" id="PS50110"/>
    </source>
</evidence>
<dbReference type="InterPro" id="IPR046947">
    <property type="entry name" value="LytR-like"/>
</dbReference>
<dbReference type="InterPro" id="IPR007492">
    <property type="entry name" value="LytTR_DNA-bd_dom"/>
</dbReference>
<dbReference type="GO" id="GO:0003677">
    <property type="term" value="F:DNA binding"/>
    <property type="evidence" value="ECO:0007669"/>
    <property type="project" value="UniProtKB-KW"/>
</dbReference>
<name>A0AAE9XX87_9PROT</name>
<dbReference type="Gene3D" id="3.40.50.2300">
    <property type="match status" value="1"/>
</dbReference>
<dbReference type="Proteomes" id="UP001217500">
    <property type="component" value="Chromosome"/>
</dbReference>
<dbReference type="PANTHER" id="PTHR37299:SF1">
    <property type="entry name" value="STAGE 0 SPORULATION PROTEIN A HOMOLOG"/>
    <property type="match status" value="1"/>
</dbReference>
<keyword evidence="1" id="KW-0597">Phosphoprotein</keyword>
<dbReference type="Gene3D" id="2.40.50.1020">
    <property type="entry name" value="LytTr DNA-binding domain"/>
    <property type="match status" value="1"/>
</dbReference>
<dbReference type="Pfam" id="PF04397">
    <property type="entry name" value="LytTR"/>
    <property type="match status" value="1"/>
</dbReference>
<gene>
    <name evidence="4" type="ORF">PH603_05725</name>
</gene>
<keyword evidence="4" id="KW-0238">DNA-binding</keyword>
<dbReference type="RefSeq" id="WP_289505039.1">
    <property type="nucleotide sequence ID" value="NZ_CP116805.1"/>
</dbReference>
<dbReference type="GO" id="GO:0000156">
    <property type="term" value="F:phosphorelay response regulator activity"/>
    <property type="evidence" value="ECO:0007669"/>
    <property type="project" value="InterPro"/>
</dbReference>
<dbReference type="PANTHER" id="PTHR37299">
    <property type="entry name" value="TRANSCRIPTIONAL REGULATOR-RELATED"/>
    <property type="match status" value="1"/>
</dbReference>
<dbReference type="SMART" id="SM00850">
    <property type="entry name" value="LytTR"/>
    <property type="match status" value="1"/>
</dbReference>
<evidence type="ECO:0000256" key="1">
    <source>
        <dbReference type="PROSITE-ProRule" id="PRU00169"/>
    </source>
</evidence>
<keyword evidence="5" id="KW-1185">Reference proteome</keyword>
<organism evidence="4 5">
    <name type="scientific">Gimibacter soli</name>
    <dbReference type="NCBI Taxonomy" id="3024400"/>
    <lineage>
        <taxon>Bacteria</taxon>
        <taxon>Pseudomonadati</taxon>
        <taxon>Pseudomonadota</taxon>
        <taxon>Alphaproteobacteria</taxon>
        <taxon>Kordiimonadales</taxon>
        <taxon>Temperatibacteraceae</taxon>
        <taxon>Gimibacter</taxon>
    </lineage>
</organism>
<feature type="domain" description="Response regulatory" evidence="2">
    <location>
        <begin position="10"/>
        <end position="124"/>
    </location>
</feature>
<dbReference type="Pfam" id="PF00072">
    <property type="entry name" value="Response_reg"/>
    <property type="match status" value="1"/>
</dbReference>
<reference evidence="4" key="1">
    <citation type="submission" date="2023-01" db="EMBL/GenBank/DDBJ databases">
        <title>The genome sequence of Kordiimonadaceae bacterium 6D33.</title>
        <authorList>
            <person name="Liu Y."/>
        </authorList>
    </citation>
    <scope>NUCLEOTIDE SEQUENCE</scope>
    <source>
        <strain evidence="4">6D33</strain>
    </source>
</reference>
<dbReference type="EMBL" id="CP116805">
    <property type="protein sequence ID" value="WCL55254.1"/>
    <property type="molecule type" value="Genomic_DNA"/>
</dbReference>
<feature type="domain" description="HTH LytTR-type" evidence="3">
    <location>
        <begin position="161"/>
        <end position="265"/>
    </location>
</feature>
<proteinExistence type="predicted"/>
<dbReference type="InterPro" id="IPR001789">
    <property type="entry name" value="Sig_transdc_resp-reg_receiver"/>
</dbReference>
<protein>
    <submittedName>
        <fullName evidence="4">LytTR family DNA-binding domain-containing protein</fullName>
    </submittedName>
</protein>
<evidence type="ECO:0000259" key="3">
    <source>
        <dbReference type="PROSITE" id="PS50930"/>
    </source>
</evidence>
<sequence>MPQPHAADLWVLIVDDERHALQNLELALGSHPDWRLAAACETCDQARAALQAGPVDLVLLDIRLRRENGLKFAQEIGASDNPPLIAFVTAYDEHAVEAFDLFALDYLLKPFDDDRFAQLLQRARAMIAMKDRANQAFALSQLIADREAAERGAAPAPVGAFVVRSIGKTERVPVDDILWIKASANYVELVTAERTILHRATMASIETRLRADDFMRVHRTAIIRRSLVRTLEIMNDGTYRATLANGDSVPVSARKAEELREELKKTPD</sequence>
<evidence type="ECO:0000313" key="5">
    <source>
        <dbReference type="Proteomes" id="UP001217500"/>
    </source>
</evidence>